<comment type="caution">
    <text evidence="2">The sequence shown here is derived from an EMBL/GenBank/DDBJ whole genome shotgun (WGS) entry which is preliminary data.</text>
</comment>
<gene>
    <name evidence="2" type="ORF">UO65_5624</name>
</gene>
<proteinExistence type="predicted"/>
<reference evidence="2 3" key="1">
    <citation type="journal article" date="2014" name="Genome Announc.">
        <title>Draft Genome Sequence of the Antitrypanosomally Active Sponge-Associated Bacterium Actinokineospora sp. Strain EG49.</title>
        <authorList>
            <person name="Harjes J."/>
            <person name="Ryu T."/>
            <person name="Abdelmohsen U.R."/>
            <person name="Moitinho-Silva L."/>
            <person name="Horn H."/>
            <person name="Ravasi T."/>
            <person name="Hentschel U."/>
        </authorList>
    </citation>
    <scope>NUCLEOTIDE SEQUENCE [LARGE SCALE GENOMIC DNA]</scope>
    <source>
        <strain evidence="2 3">EG49</strain>
    </source>
</reference>
<dbReference type="EMBL" id="AYXG01000220">
    <property type="protein sequence ID" value="EWC59072.1"/>
    <property type="molecule type" value="Genomic_DNA"/>
</dbReference>
<dbReference type="AlphaFoldDB" id="W7IR66"/>
<accession>W7IR66</accession>
<dbReference type="PATRIC" id="fig|909613.9.peg.5623"/>
<dbReference type="eggNOG" id="COG3631">
    <property type="taxonomic scope" value="Bacteria"/>
</dbReference>
<dbReference type="Pfam" id="PF12680">
    <property type="entry name" value="SnoaL_2"/>
    <property type="match status" value="1"/>
</dbReference>
<dbReference type="InterPro" id="IPR032710">
    <property type="entry name" value="NTF2-like_dom_sf"/>
</dbReference>
<evidence type="ECO:0000313" key="3">
    <source>
        <dbReference type="Proteomes" id="UP000019277"/>
    </source>
</evidence>
<evidence type="ECO:0000259" key="1">
    <source>
        <dbReference type="Pfam" id="PF12680"/>
    </source>
</evidence>
<dbReference type="Gene3D" id="3.10.450.50">
    <property type="match status" value="1"/>
</dbReference>
<sequence length="139" mass="15758">MTMEDNQFEDNHIDTPLVRSFVAALRRFEQNSEPADLVDLFADGATATRLDSRGDRTDVEAFWREYREQFQDLSTTFVNAVEGPDQCALEWTSKATMPDGRPVEYRGVTVLDLDGERIARLRTYYDSAVFVTVPAGVGR</sequence>
<feature type="domain" description="SnoaL-like" evidence="1">
    <location>
        <begin position="20"/>
        <end position="120"/>
    </location>
</feature>
<dbReference type="InterPro" id="IPR037401">
    <property type="entry name" value="SnoaL-like"/>
</dbReference>
<keyword evidence="3" id="KW-1185">Reference proteome</keyword>
<dbReference type="Proteomes" id="UP000019277">
    <property type="component" value="Unassembled WGS sequence"/>
</dbReference>
<evidence type="ECO:0000313" key="2">
    <source>
        <dbReference type="EMBL" id="EWC59072.1"/>
    </source>
</evidence>
<protein>
    <recommendedName>
        <fullName evidence="1">SnoaL-like domain-containing protein</fullName>
    </recommendedName>
</protein>
<dbReference type="SUPFAM" id="SSF54427">
    <property type="entry name" value="NTF2-like"/>
    <property type="match status" value="1"/>
</dbReference>
<name>W7IR66_9PSEU</name>
<organism evidence="2 3">
    <name type="scientific">Actinokineospora spheciospongiae</name>
    <dbReference type="NCBI Taxonomy" id="909613"/>
    <lineage>
        <taxon>Bacteria</taxon>
        <taxon>Bacillati</taxon>
        <taxon>Actinomycetota</taxon>
        <taxon>Actinomycetes</taxon>
        <taxon>Pseudonocardiales</taxon>
        <taxon>Pseudonocardiaceae</taxon>
        <taxon>Actinokineospora</taxon>
    </lineage>
</organism>